<reference evidence="1 2" key="1">
    <citation type="submission" date="2021-06" db="EMBL/GenBank/DDBJ databases">
        <authorList>
            <person name="Kallberg Y."/>
            <person name="Tangrot J."/>
            <person name="Rosling A."/>
        </authorList>
    </citation>
    <scope>NUCLEOTIDE SEQUENCE [LARGE SCALE GENOMIC DNA]</scope>
    <source>
        <strain evidence="1 2">120-4 pot B 10/14</strain>
    </source>
</reference>
<gene>
    <name evidence="1" type="ORF">GMARGA_LOCUS2849</name>
</gene>
<dbReference type="Proteomes" id="UP000789901">
    <property type="component" value="Unassembled WGS sequence"/>
</dbReference>
<dbReference type="InterPro" id="IPR011009">
    <property type="entry name" value="Kinase-like_dom_sf"/>
</dbReference>
<proteinExistence type="predicted"/>
<dbReference type="SUPFAM" id="SSF56112">
    <property type="entry name" value="Protein kinase-like (PK-like)"/>
    <property type="match status" value="1"/>
</dbReference>
<sequence length="67" mass="7737">MIDTNSAPQFIIELVRRCWDADPSKRPTAQELKKQFDETSFQNQLEIMANNFQVIKSSEAAEMYPGK</sequence>
<comment type="caution">
    <text evidence="1">The sequence shown here is derived from an EMBL/GenBank/DDBJ whole genome shotgun (WGS) entry which is preliminary data.</text>
</comment>
<protein>
    <submittedName>
        <fullName evidence="1">27614_t:CDS:1</fullName>
    </submittedName>
</protein>
<dbReference type="Gene3D" id="1.10.510.10">
    <property type="entry name" value="Transferase(Phosphotransferase) domain 1"/>
    <property type="match status" value="1"/>
</dbReference>
<organism evidence="1 2">
    <name type="scientific">Gigaspora margarita</name>
    <dbReference type="NCBI Taxonomy" id="4874"/>
    <lineage>
        <taxon>Eukaryota</taxon>
        <taxon>Fungi</taxon>
        <taxon>Fungi incertae sedis</taxon>
        <taxon>Mucoromycota</taxon>
        <taxon>Glomeromycotina</taxon>
        <taxon>Glomeromycetes</taxon>
        <taxon>Diversisporales</taxon>
        <taxon>Gigasporaceae</taxon>
        <taxon>Gigaspora</taxon>
    </lineage>
</organism>
<evidence type="ECO:0000313" key="2">
    <source>
        <dbReference type="Proteomes" id="UP000789901"/>
    </source>
</evidence>
<keyword evidence="2" id="KW-1185">Reference proteome</keyword>
<evidence type="ECO:0000313" key="1">
    <source>
        <dbReference type="EMBL" id="CAG8514493.1"/>
    </source>
</evidence>
<accession>A0ABM8W3D7</accession>
<dbReference type="EMBL" id="CAJVQB010000948">
    <property type="protein sequence ID" value="CAG8514493.1"/>
    <property type="molecule type" value="Genomic_DNA"/>
</dbReference>
<name>A0ABM8W3D7_GIGMA</name>